<keyword evidence="1" id="KW-1133">Transmembrane helix</keyword>
<protein>
    <recommendedName>
        <fullName evidence="5">DUF2938 domain-containing protein</fullName>
    </recommendedName>
</protein>
<dbReference type="RefSeq" id="WP_124738675.1">
    <property type="nucleotide sequence ID" value="NZ_CP034086.1"/>
</dbReference>
<keyword evidence="2" id="KW-0732">Signal</keyword>
<evidence type="ECO:0000256" key="1">
    <source>
        <dbReference type="SAM" id="Phobius"/>
    </source>
</evidence>
<evidence type="ECO:0000313" key="3">
    <source>
        <dbReference type="EMBL" id="AZG76939.1"/>
    </source>
</evidence>
<accession>A0A3G8M4P3</accession>
<keyword evidence="1" id="KW-0812">Transmembrane</keyword>
<evidence type="ECO:0008006" key="5">
    <source>
        <dbReference type="Google" id="ProtNLM"/>
    </source>
</evidence>
<feature type="transmembrane region" description="Helical" evidence="1">
    <location>
        <begin position="133"/>
        <end position="155"/>
    </location>
</feature>
<sequence>MEKWSRIGLSALVTGSVASVISTAALAALATLEGRGALEPTNATSHWLWGRKSRGRRDVDAAHTAVGYATHHASAVFWALPFEAWLAMQPPRSTLELIGDAAMMSGIAATVDYGVAPKRITPGWELALSDRSMIAAFAALAVGLACGAAASRALLGQEELELR</sequence>
<dbReference type="AlphaFoldDB" id="A0A3G8M4P3"/>
<dbReference type="KEGG" id="mros:EHO51_09450"/>
<evidence type="ECO:0000313" key="4">
    <source>
        <dbReference type="Proteomes" id="UP000273982"/>
    </source>
</evidence>
<organism evidence="3 4">
    <name type="scientific">Methylocystis rosea</name>
    <dbReference type="NCBI Taxonomy" id="173366"/>
    <lineage>
        <taxon>Bacteria</taxon>
        <taxon>Pseudomonadati</taxon>
        <taxon>Pseudomonadota</taxon>
        <taxon>Alphaproteobacteria</taxon>
        <taxon>Hyphomicrobiales</taxon>
        <taxon>Methylocystaceae</taxon>
        <taxon>Methylocystis</taxon>
    </lineage>
</organism>
<dbReference type="EMBL" id="CP034086">
    <property type="protein sequence ID" value="AZG76939.1"/>
    <property type="molecule type" value="Genomic_DNA"/>
</dbReference>
<reference evidence="3 4" key="1">
    <citation type="submission" date="2018-11" db="EMBL/GenBank/DDBJ databases">
        <title>Genome squencing of methanotrophic bacteria isolated from alkaline groundwater in Korea.</title>
        <authorList>
            <person name="Nguyen L.N."/>
        </authorList>
    </citation>
    <scope>NUCLEOTIDE SEQUENCE [LARGE SCALE GENOMIC DNA]</scope>
    <source>
        <strain evidence="3 4">GW6</strain>
    </source>
</reference>
<dbReference type="Proteomes" id="UP000273982">
    <property type="component" value="Chromosome"/>
</dbReference>
<evidence type="ECO:0000256" key="2">
    <source>
        <dbReference type="SAM" id="SignalP"/>
    </source>
</evidence>
<gene>
    <name evidence="3" type="ORF">EHO51_09450</name>
</gene>
<keyword evidence="1" id="KW-0472">Membrane</keyword>
<feature type="chain" id="PRO_5018168331" description="DUF2938 domain-containing protein" evidence="2">
    <location>
        <begin position="28"/>
        <end position="163"/>
    </location>
</feature>
<name>A0A3G8M4P3_9HYPH</name>
<proteinExistence type="predicted"/>
<feature type="signal peptide" evidence="2">
    <location>
        <begin position="1"/>
        <end position="27"/>
    </location>
</feature>